<feature type="compositionally biased region" description="Basic and acidic residues" evidence="1">
    <location>
        <begin position="262"/>
        <end position="271"/>
    </location>
</feature>
<reference evidence="3 4" key="2">
    <citation type="submission" date="2014-03" db="EMBL/GenBank/DDBJ databases">
        <title>The Genome Sequence of Anncaliia algerae insect isolate PRA339.</title>
        <authorList>
            <consortium name="The Broad Institute Genome Sequencing Platform"/>
            <consortium name="The Broad Institute Genome Sequencing Center for Infectious Disease"/>
            <person name="Cuomo C."/>
            <person name="Becnel J."/>
            <person name="Sanscrainte N."/>
            <person name="Walker B."/>
            <person name="Young S.K."/>
            <person name="Zeng Q."/>
            <person name="Gargeya S."/>
            <person name="Fitzgerald M."/>
            <person name="Haas B."/>
            <person name="Abouelleil A."/>
            <person name="Alvarado L."/>
            <person name="Arachchi H.M."/>
            <person name="Berlin A.M."/>
            <person name="Chapman S.B."/>
            <person name="Dewar J."/>
            <person name="Goldberg J."/>
            <person name="Griggs A."/>
            <person name="Gujja S."/>
            <person name="Hansen M."/>
            <person name="Howarth C."/>
            <person name="Imamovic A."/>
            <person name="Larimer J."/>
            <person name="McCowan C."/>
            <person name="Murphy C."/>
            <person name="Neiman D."/>
            <person name="Pearson M."/>
            <person name="Priest M."/>
            <person name="Roberts A."/>
            <person name="Saif S."/>
            <person name="Shea T."/>
            <person name="Sisk P."/>
            <person name="Sykes S."/>
            <person name="Wortman J."/>
            <person name="Nusbaum C."/>
            <person name="Birren B."/>
        </authorList>
    </citation>
    <scope>NUCLEOTIDE SEQUENCE [LARGE SCALE GENOMIC DNA]</scope>
    <source>
        <strain evidence="3 4">PRA339</strain>
    </source>
</reference>
<dbReference type="HOGENOM" id="CLU_854046_0_0_1"/>
<dbReference type="OrthoDB" id="2198746at2759"/>
<keyword evidence="2" id="KW-1133">Transmembrane helix</keyword>
<evidence type="ECO:0000256" key="1">
    <source>
        <dbReference type="SAM" id="MobiDB-lite"/>
    </source>
</evidence>
<proteinExistence type="predicted"/>
<feature type="transmembrane region" description="Helical" evidence="2">
    <location>
        <begin position="6"/>
        <end position="24"/>
    </location>
</feature>
<protein>
    <submittedName>
        <fullName evidence="3">Uncharacterized protein</fullName>
    </submittedName>
</protein>
<keyword evidence="2" id="KW-0472">Membrane</keyword>
<sequence length="326" mass="38510">FYFILFYFILFYLLLILMVEIHGVKLRNNKLYSNVNNEWIHMEINDISYDTKDLSNYIINLKETLKSLTSSMLDTHSGKRLNPIEEEYKNISESETEISQFKSDQGEKIIRVKNPSVLQSSFLDIYNEDDEEKLFAHETNAINGYQRETKKPKKINIINEKVSELTLKQKENKQIIKDKPMEINTEGFLKVMQIKKGRLSIADSVIFFNKKRRFNDSLIIRSKALNTVLKKSKKLKKIKVFVRGEITDSIKIIKQSDKEEKRESPFKEKVSKQKKKEKKQAEKKIEENIERISSDNFVTDDIFEEYKIDEDMVGFGSHFMETEEED</sequence>
<evidence type="ECO:0000313" key="4">
    <source>
        <dbReference type="Proteomes" id="UP000030655"/>
    </source>
</evidence>
<organism evidence="3 4">
    <name type="scientific">Anncaliia algerae PRA339</name>
    <dbReference type="NCBI Taxonomy" id="1288291"/>
    <lineage>
        <taxon>Eukaryota</taxon>
        <taxon>Fungi</taxon>
        <taxon>Fungi incertae sedis</taxon>
        <taxon>Microsporidia</taxon>
        <taxon>Tubulinosematoidea</taxon>
        <taxon>Tubulinosematidae</taxon>
        <taxon>Anncaliia</taxon>
    </lineage>
</organism>
<accession>A0A059EVY8</accession>
<gene>
    <name evidence="3" type="ORF">H312_03418</name>
</gene>
<dbReference type="AlphaFoldDB" id="A0A059EVY8"/>
<keyword evidence="4" id="KW-1185">Reference proteome</keyword>
<dbReference type="VEuPathDB" id="MicrosporidiaDB:H312_03418"/>
<dbReference type="Proteomes" id="UP000030655">
    <property type="component" value="Unassembled WGS sequence"/>
</dbReference>
<reference evidence="4" key="1">
    <citation type="submission" date="2013-02" db="EMBL/GenBank/DDBJ databases">
        <authorList>
            <consortium name="The Broad Institute Genome Sequencing Platform"/>
            <person name="Cuomo C."/>
            <person name="Becnel J."/>
            <person name="Sanscrainte N."/>
            <person name="Walker B."/>
            <person name="Young S.K."/>
            <person name="Zeng Q."/>
            <person name="Gargeya S."/>
            <person name="Fitzgerald M."/>
            <person name="Haas B."/>
            <person name="Abouelleil A."/>
            <person name="Alvarado L."/>
            <person name="Arachchi H.M."/>
            <person name="Berlin A.M."/>
            <person name="Chapman S.B."/>
            <person name="Dewar J."/>
            <person name="Goldberg J."/>
            <person name="Griggs A."/>
            <person name="Gujja S."/>
            <person name="Hansen M."/>
            <person name="Howarth C."/>
            <person name="Imamovic A."/>
            <person name="Larimer J."/>
            <person name="McCowan C."/>
            <person name="Murphy C."/>
            <person name="Neiman D."/>
            <person name="Pearson M."/>
            <person name="Priest M."/>
            <person name="Roberts A."/>
            <person name="Saif S."/>
            <person name="Shea T."/>
            <person name="Sisk P."/>
            <person name="Sykes S."/>
            <person name="Wortman J."/>
            <person name="Nusbaum C."/>
            <person name="Birren B."/>
        </authorList>
    </citation>
    <scope>NUCLEOTIDE SEQUENCE [LARGE SCALE GENOMIC DNA]</scope>
    <source>
        <strain evidence="4">PRA339</strain>
    </source>
</reference>
<evidence type="ECO:0000313" key="3">
    <source>
        <dbReference type="EMBL" id="KCZ79193.1"/>
    </source>
</evidence>
<dbReference type="EMBL" id="KK365329">
    <property type="protein sequence ID" value="KCZ79193.1"/>
    <property type="molecule type" value="Genomic_DNA"/>
</dbReference>
<name>A0A059EVY8_9MICR</name>
<keyword evidence="2" id="KW-0812">Transmembrane</keyword>
<evidence type="ECO:0000256" key="2">
    <source>
        <dbReference type="SAM" id="Phobius"/>
    </source>
</evidence>
<feature type="region of interest" description="Disordered" evidence="1">
    <location>
        <begin position="262"/>
        <end position="284"/>
    </location>
</feature>
<feature type="non-terminal residue" evidence="3">
    <location>
        <position position="1"/>
    </location>
</feature>